<keyword evidence="2 6" id="KW-0489">Methyltransferase</keyword>
<dbReference type="GO" id="GO:0000463">
    <property type="term" value="P:maturation of LSU-rRNA from tricistronic rRNA transcript (SSU-rRNA, 5.8S rRNA, LSU-rRNA)"/>
    <property type="evidence" value="ECO:0007669"/>
    <property type="project" value="TreeGrafter"/>
</dbReference>
<reference evidence="6" key="1">
    <citation type="journal article" date="2020" name="Fungal Divers.">
        <title>Resolving the Mortierellaceae phylogeny through synthesis of multi-gene phylogenetics and phylogenomics.</title>
        <authorList>
            <person name="Vandepol N."/>
            <person name="Liber J."/>
            <person name="Desiro A."/>
            <person name="Na H."/>
            <person name="Kennedy M."/>
            <person name="Barry K."/>
            <person name="Grigoriev I.V."/>
            <person name="Miller A.N."/>
            <person name="O'Donnell K."/>
            <person name="Stajich J.E."/>
            <person name="Bonito G."/>
        </authorList>
    </citation>
    <scope>NUCLEOTIDE SEQUENCE</scope>
    <source>
        <strain evidence="6">MES-2147</strain>
    </source>
</reference>
<dbReference type="GO" id="GO:0005730">
    <property type="term" value="C:nucleolus"/>
    <property type="evidence" value="ECO:0007669"/>
    <property type="project" value="TreeGrafter"/>
</dbReference>
<sequence>VLQDDASNIGSAWVHDNSTHSELILQSLKLTTEFLSKRGWFINKAFQPEDYNKLMWGFQQLFRKVEATKPYSSRNVSVEYGN</sequence>
<dbReference type="Gene3D" id="3.40.50.150">
    <property type="entry name" value="Vaccinia Virus protein VP39"/>
    <property type="match status" value="1"/>
</dbReference>
<keyword evidence="3" id="KW-0808">Transferase</keyword>
<gene>
    <name evidence="6" type="primary">SPB1_4</name>
    <name evidence="6" type="ORF">BGZ65_004026</name>
</gene>
<evidence type="ECO:0000313" key="7">
    <source>
        <dbReference type="Proteomes" id="UP000749646"/>
    </source>
</evidence>
<dbReference type="GO" id="GO:0000466">
    <property type="term" value="P:maturation of 5.8S rRNA from tricistronic rRNA transcript (SSU-rRNA, 5.8S rRNA, LSU-rRNA)"/>
    <property type="evidence" value="ECO:0007669"/>
    <property type="project" value="TreeGrafter"/>
</dbReference>
<dbReference type="EMBL" id="JAAAHW010009948">
    <property type="protein sequence ID" value="KAF9933688.1"/>
    <property type="molecule type" value="Genomic_DNA"/>
</dbReference>
<dbReference type="AlphaFoldDB" id="A0A9P6IKP6"/>
<keyword evidence="4" id="KW-0949">S-adenosyl-L-methionine</keyword>
<evidence type="ECO:0000256" key="2">
    <source>
        <dbReference type="ARBA" id="ARBA00022603"/>
    </source>
</evidence>
<keyword evidence="7" id="KW-1185">Reference proteome</keyword>
<dbReference type="OrthoDB" id="1287559at2759"/>
<evidence type="ECO:0000256" key="1">
    <source>
        <dbReference type="ARBA" id="ARBA00022552"/>
    </source>
</evidence>
<dbReference type="Proteomes" id="UP000749646">
    <property type="component" value="Unassembled WGS sequence"/>
</dbReference>
<keyword evidence="1" id="KW-0698">rRNA processing</keyword>
<dbReference type="GO" id="GO:0008650">
    <property type="term" value="F:rRNA (uridine-2'-O-)-methyltransferase activity"/>
    <property type="evidence" value="ECO:0007669"/>
    <property type="project" value="TreeGrafter"/>
</dbReference>
<dbReference type="GO" id="GO:0016435">
    <property type="term" value="F:rRNA (guanine) methyltransferase activity"/>
    <property type="evidence" value="ECO:0007669"/>
    <property type="project" value="TreeGrafter"/>
</dbReference>
<dbReference type="PANTHER" id="PTHR10920">
    <property type="entry name" value="RIBOSOMAL RNA METHYLTRANSFERASE"/>
    <property type="match status" value="1"/>
</dbReference>
<evidence type="ECO:0000256" key="4">
    <source>
        <dbReference type="ARBA" id="ARBA00022691"/>
    </source>
</evidence>
<evidence type="ECO:0000313" key="6">
    <source>
        <dbReference type="EMBL" id="KAF9933688.1"/>
    </source>
</evidence>
<comment type="caution">
    <text evidence="6">The sequence shown here is derived from an EMBL/GenBank/DDBJ whole genome shotgun (WGS) entry which is preliminary data.</text>
</comment>
<protein>
    <submittedName>
        <fullName evidence="6">AdoMet-dependent rRNA methyltransferase spb1</fullName>
    </submittedName>
</protein>
<dbReference type="SUPFAM" id="SSF53335">
    <property type="entry name" value="S-adenosyl-L-methionine-dependent methyltransferases"/>
    <property type="match status" value="1"/>
</dbReference>
<dbReference type="InterPro" id="IPR002877">
    <property type="entry name" value="RNA_MeTrfase_FtsJ_dom"/>
</dbReference>
<dbReference type="Pfam" id="PF01728">
    <property type="entry name" value="FtsJ"/>
    <property type="match status" value="1"/>
</dbReference>
<feature type="non-terminal residue" evidence="6">
    <location>
        <position position="1"/>
    </location>
</feature>
<dbReference type="InterPro" id="IPR029063">
    <property type="entry name" value="SAM-dependent_MTases_sf"/>
</dbReference>
<name>A0A9P6IKP6_9FUNG</name>
<dbReference type="GO" id="GO:0030687">
    <property type="term" value="C:preribosome, large subunit precursor"/>
    <property type="evidence" value="ECO:0007669"/>
    <property type="project" value="TreeGrafter"/>
</dbReference>
<dbReference type="InterPro" id="IPR050082">
    <property type="entry name" value="RNA_methyltr_RlmE"/>
</dbReference>
<evidence type="ECO:0000259" key="5">
    <source>
        <dbReference type="Pfam" id="PF01728"/>
    </source>
</evidence>
<feature type="domain" description="Ribosomal RNA methyltransferase FtsJ" evidence="5">
    <location>
        <begin position="5"/>
        <end position="79"/>
    </location>
</feature>
<accession>A0A9P6IKP6</accession>
<proteinExistence type="predicted"/>
<organism evidence="6 7">
    <name type="scientific">Modicella reniformis</name>
    <dbReference type="NCBI Taxonomy" id="1440133"/>
    <lineage>
        <taxon>Eukaryota</taxon>
        <taxon>Fungi</taxon>
        <taxon>Fungi incertae sedis</taxon>
        <taxon>Mucoromycota</taxon>
        <taxon>Mortierellomycotina</taxon>
        <taxon>Mortierellomycetes</taxon>
        <taxon>Mortierellales</taxon>
        <taxon>Mortierellaceae</taxon>
        <taxon>Modicella</taxon>
    </lineage>
</organism>
<evidence type="ECO:0000256" key="3">
    <source>
        <dbReference type="ARBA" id="ARBA00022679"/>
    </source>
</evidence>
<dbReference type="PANTHER" id="PTHR10920:SF13">
    <property type="entry name" value="PRE-RRNA 2'-O-RIBOSE RNA METHYLTRANSFERASE FTSJ3"/>
    <property type="match status" value="1"/>
</dbReference>